<proteinExistence type="predicted"/>
<dbReference type="Proteomes" id="UP000236497">
    <property type="component" value="Unassembled WGS sequence"/>
</dbReference>
<dbReference type="AlphaFoldDB" id="A0A0H5SK41"/>
<organism evidence="2 3">
    <name type="scientific">Herbinix hemicellulosilytica</name>
    <dbReference type="NCBI Taxonomy" id="1564487"/>
    <lineage>
        <taxon>Bacteria</taxon>
        <taxon>Bacillati</taxon>
        <taxon>Bacillota</taxon>
        <taxon>Clostridia</taxon>
        <taxon>Lachnospirales</taxon>
        <taxon>Lachnospiraceae</taxon>
        <taxon>Herbinix</taxon>
    </lineage>
</organism>
<feature type="transmembrane region" description="Helical" evidence="1">
    <location>
        <begin position="45"/>
        <end position="65"/>
    </location>
</feature>
<feature type="transmembrane region" description="Helical" evidence="1">
    <location>
        <begin position="114"/>
        <end position="137"/>
    </location>
</feature>
<gene>
    <name evidence="2" type="ORF">HHT355_1942</name>
</gene>
<evidence type="ECO:0000313" key="3">
    <source>
        <dbReference type="Proteomes" id="UP000236497"/>
    </source>
</evidence>
<protein>
    <recommendedName>
        <fullName evidence="4">DUF3278 domain-containing protein</fullName>
    </recommendedName>
</protein>
<dbReference type="EMBL" id="CVTD020000023">
    <property type="protein sequence ID" value="CRZ35141.1"/>
    <property type="molecule type" value="Genomic_DNA"/>
</dbReference>
<name>A0A0H5SK41_HERHM</name>
<sequence>MKKYHKDYRLVKKEQPDGTLKQETEYIGKYYICQLDESKLKKIKLYFFALVLCSDATAIGIGFINNPGSRVLYVALPYVGLFLPIVFCFMGTVRFIREGNILEQAAYDKTKKRIFSSTVWQIILSSMTFVGDVILIINENDNGILKYEWMFAVSMLLVLIINIVFLQLQKKVTYQVKDPDYNS</sequence>
<dbReference type="OrthoDB" id="2065501at2"/>
<keyword evidence="1" id="KW-1133">Transmembrane helix</keyword>
<reference evidence="2 3" key="1">
    <citation type="submission" date="2015-06" db="EMBL/GenBank/DDBJ databases">
        <authorList>
            <person name="Wibberg Daniel"/>
        </authorList>
    </citation>
    <scope>NUCLEOTIDE SEQUENCE [LARGE SCALE GENOMIC DNA]</scope>
    <source>
        <strain evidence="2 3">T3/55T</strain>
    </source>
</reference>
<keyword evidence="1" id="KW-0812">Transmembrane</keyword>
<feature type="transmembrane region" description="Helical" evidence="1">
    <location>
        <begin position="149"/>
        <end position="168"/>
    </location>
</feature>
<evidence type="ECO:0008006" key="4">
    <source>
        <dbReference type="Google" id="ProtNLM"/>
    </source>
</evidence>
<dbReference type="RefSeq" id="WP_103203235.1">
    <property type="nucleotide sequence ID" value="NZ_CVTD020000023.1"/>
</dbReference>
<evidence type="ECO:0000313" key="2">
    <source>
        <dbReference type="EMBL" id="CRZ35141.1"/>
    </source>
</evidence>
<evidence type="ECO:0000256" key="1">
    <source>
        <dbReference type="SAM" id="Phobius"/>
    </source>
</evidence>
<keyword evidence="3" id="KW-1185">Reference proteome</keyword>
<keyword evidence="1" id="KW-0472">Membrane</keyword>
<accession>A0A0H5SK41</accession>
<feature type="transmembrane region" description="Helical" evidence="1">
    <location>
        <begin position="71"/>
        <end position="93"/>
    </location>
</feature>